<dbReference type="InterPro" id="IPR011333">
    <property type="entry name" value="SKP1/BTB/POZ_sf"/>
</dbReference>
<feature type="domain" description="BTB" evidence="3">
    <location>
        <begin position="137"/>
        <end position="206"/>
    </location>
</feature>
<dbReference type="Pfam" id="PF22486">
    <property type="entry name" value="MATH_2"/>
    <property type="match status" value="1"/>
</dbReference>
<protein>
    <recommendedName>
        <fullName evidence="3">BTB domain-containing protein</fullName>
    </recommendedName>
</protein>
<dbReference type="InterPro" id="IPR002083">
    <property type="entry name" value="MATH/TRAF_dom"/>
</dbReference>
<dbReference type="PROSITE" id="PS50097">
    <property type="entry name" value="BTB"/>
    <property type="match status" value="1"/>
</dbReference>
<gene>
    <name evidence="4" type="ORF">URODEC1_LOCUS68538</name>
</gene>
<evidence type="ECO:0000259" key="3">
    <source>
        <dbReference type="PROSITE" id="PS50097"/>
    </source>
</evidence>
<evidence type="ECO:0000256" key="2">
    <source>
        <dbReference type="ARBA" id="ARBA00010846"/>
    </source>
</evidence>
<comment type="pathway">
    <text evidence="1">Protein modification; protein ubiquitination.</text>
</comment>
<dbReference type="Pfam" id="PF24570">
    <property type="entry name" value="BACK_BPM_SPOP"/>
    <property type="match status" value="1"/>
</dbReference>
<dbReference type="Gene3D" id="2.60.210.10">
    <property type="entry name" value="Apoptosis, Tumor Necrosis Factor Receptor Associated Protein 2, Chain A"/>
    <property type="match status" value="1"/>
</dbReference>
<dbReference type="EMBL" id="OZ075137">
    <property type="protein sequence ID" value="CAL5007522.1"/>
    <property type="molecule type" value="Genomic_DNA"/>
</dbReference>
<dbReference type="Pfam" id="PF00651">
    <property type="entry name" value="BTB"/>
    <property type="match status" value="1"/>
</dbReference>
<dbReference type="InterPro" id="IPR045005">
    <property type="entry name" value="BPM1-6"/>
</dbReference>
<dbReference type="AlphaFoldDB" id="A0ABC9BWK2"/>
<comment type="similarity">
    <text evidence="2">Belongs to the Tdpoz family.</text>
</comment>
<name>A0ABC9BWK2_9POAL</name>
<sequence>MEASCATHVFEVTNYSLRRDLGVRGFFLCSANFHAGCCAWSLRVYPCGYDSPDHVAVMLELMTSDAAVTASYDMGLAVADDASEGHYTAIESDTAEFDTRCVEGFSRRRWLAVAEITVPPSELSEDMGRLLDNGEGADVTFDVQSECFRAHRNVLAVRATPAFRAMLERQTKDDGCSNIVVIDDMKPGVFEAVLRFIYTDRLRLRQAMDELGKDGRVEMAQGLLAAADRFDMGRFKILCERTLSNSLEVETVAATLVLAERYNCGGLRDACVEFMISGRMDDVARTEGYAVLKADHPYLLVEALEKAGMLGKI</sequence>
<reference evidence="4" key="1">
    <citation type="submission" date="2024-10" db="EMBL/GenBank/DDBJ databases">
        <authorList>
            <person name="Ryan C."/>
        </authorList>
    </citation>
    <scope>NUCLEOTIDE SEQUENCE [LARGE SCALE GENOMIC DNA]</scope>
</reference>
<accession>A0ABC9BWK2</accession>
<proteinExistence type="inferred from homology"/>
<evidence type="ECO:0000313" key="4">
    <source>
        <dbReference type="EMBL" id="CAL5007522.1"/>
    </source>
</evidence>
<dbReference type="Gene3D" id="3.30.710.10">
    <property type="entry name" value="Potassium Channel Kv1.1, Chain A"/>
    <property type="match status" value="1"/>
</dbReference>
<dbReference type="PANTHER" id="PTHR26379">
    <property type="entry name" value="BTB/POZ AND MATH DOMAIN-CONTAINING PROTEIN 1"/>
    <property type="match status" value="1"/>
</dbReference>
<dbReference type="InterPro" id="IPR056423">
    <property type="entry name" value="BACK_BPM_SPOP"/>
</dbReference>
<dbReference type="Gene3D" id="1.25.40.420">
    <property type="match status" value="1"/>
</dbReference>
<dbReference type="InterPro" id="IPR008974">
    <property type="entry name" value="TRAF-like"/>
</dbReference>
<dbReference type="SMART" id="SM00225">
    <property type="entry name" value="BTB"/>
    <property type="match status" value="1"/>
</dbReference>
<evidence type="ECO:0000256" key="1">
    <source>
        <dbReference type="ARBA" id="ARBA00004906"/>
    </source>
</evidence>
<dbReference type="Proteomes" id="UP001497457">
    <property type="component" value="Chromosome 27b"/>
</dbReference>
<evidence type="ECO:0000313" key="5">
    <source>
        <dbReference type="Proteomes" id="UP001497457"/>
    </source>
</evidence>
<dbReference type="CDD" id="cd00121">
    <property type="entry name" value="MATH"/>
    <property type="match status" value="1"/>
</dbReference>
<dbReference type="PANTHER" id="PTHR26379:SF474">
    <property type="entry name" value="OS08G0228200 PROTEIN"/>
    <property type="match status" value="1"/>
</dbReference>
<dbReference type="InterPro" id="IPR000210">
    <property type="entry name" value="BTB/POZ_dom"/>
</dbReference>
<keyword evidence="5" id="KW-1185">Reference proteome</keyword>
<dbReference type="SUPFAM" id="SSF54695">
    <property type="entry name" value="POZ domain"/>
    <property type="match status" value="1"/>
</dbReference>
<organism evidence="4 5">
    <name type="scientific">Urochloa decumbens</name>
    <dbReference type="NCBI Taxonomy" id="240449"/>
    <lineage>
        <taxon>Eukaryota</taxon>
        <taxon>Viridiplantae</taxon>
        <taxon>Streptophyta</taxon>
        <taxon>Embryophyta</taxon>
        <taxon>Tracheophyta</taxon>
        <taxon>Spermatophyta</taxon>
        <taxon>Magnoliopsida</taxon>
        <taxon>Liliopsida</taxon>
        <taxon>Poales</taxon>
        <taxon>Poaceae</taxon>
        <taxon>PACMAD clade</taxon>
        <taxon>Panicoideae</taxon>
        <taxon>Panicodae</taxon>
        <taxon>Paniceae</taxon>
        <taxon>Melinidinae</taxon>
        <taxon>Urochloa</taxon>
    </lineage>
</organism>
<dbReference type="SUPFAM" id="SSF49599">
    <property type="entry name" value="TRAF domain-like"/>
    <property type="match status" value="1"/>
</dbReference>